<dbReference type="InterPro" id="IPR050483">
    <property type="entry name" value="CoA-transferase_III_domain"/>
</dbReference>
<evidence type="ECO:0000313" key="3">
    <source>
        <dbReference type="EMBL" id="AMG75142.1"/>
    </source>
</evidence>
<sequence>MKTKAGGEPGAGALAGLNVVDLSRVLAGPLCTQILSDHGAEVIKVEPPAGDETRTWGPPFSQGTGAYFVGINRNKRDIVLDLTRPEARDVLLRLLEDADVLVENFKTGTMERWGLGYEDVLKEKFPQLIYARISGFGDDGPLGGMPGYDAVLQAMCGVMSVNGDPATGATRMGISIVDITAGLNAVIGIMLAVAERNRSSLGQRVESTLYDSALSLLHPHAANWFMDGREPQLVGSGHLTIFPYDKFTAAGGKDIFVGIGNDRQFRKFCDHLGLDGVADDDRFRTNGDRTVNRDKLRPLLEQAIGARQADELCDELLALGVPAGPVRSVPEAFSHAHTDHRNMRVRLGPDEQSTGVPVKLSRTPGAAKTPAPAWGQDSRAILGDAGYSEDEIARLLADGAVSESR</sequence>
<evidence type="ECO:0000256" key="1">
    <source>
        <dbReference type="ARBA" id="ARBA00022679"/>
    </source>
</evidence>
<feature type="region of interest" description="Disordered" evidence="2">
    <location>
        <begin position="347"/>
        <end position="377"/>
    </location>
</feature>
<dbReference type="PANTHER" id="PTHR48207">
    <property type="entry name" value="SUCCINATE--HYDROXYMETHYLGLUTARATE COA-TRANSFERASE"/>
    <property type="match status" value="1"/>
</dbReference>
<dbReference type="EMBL" id="CP012199">
    <property type="protein sequence ID" value="AMG75142.1"/>
    <property type="molecule type" value="Genomic_DNA"/>
</dbReference>
<reference evidence="3 4" key="1">
    <citation type="journal article" date="2016" name="BMC Genomics">
        <title>Genomic analysis of the nitrate-respiring Sphingopyxis granuli (formerly Sphingomonas macrogoltabida) strain TFA.</title>
        <authorList>
            <person name="Garcia-Romero I."/>
            <person name="Perez-Pulido A.J."/>
            <person name="Gonzalez-Flores Y.E."/>
            <person name="Reyes-Ramirez F."/>
            <person name="Santero E."/>
            <person name="Floriano B."/>
        </authorList>
    </citation>
    <scope>NUCLEOTIDE SEQUENCE [LARGE SCALE GENOMIC DNA]</scope>
    <source>
        <strain evidence="3 4">TFA</strain>
    </source>
</reference>
<dbReference type="AlphaFoldDB" id="A0AA86L4Q8"/>
<dbReference type="PANTHER" id="PTHR48207:SF3">
    <property type="entry name" value="SUCCINATE--HYDROXYMETHYLGLUTARATE COA-TRANSFERASE"/>
    <property type="match status" value="1"/>
</dbReference>
<dbReference type="InterPro" id="IPR044855">
    <property type="entry name" value="CoA-Trfase_III_dom3_sf"/>
</dbReference>
<name>A0AA86L4Q8_9SPHN</name>
<organism evidence="3 4">
    <name type="scientific">Sphingopyxis granuli</name>
    <dbReference type="NCBI Taxonomy" id="267128"/>
    <lineage>
        <taxon>Bacteria</taxon>
        <taxon>Pseudomonadati</taxon>
        <taxon>Pseudomonadota</taxon>
        <taxon>Alphaproteobacteria</taxon>
        <taxon>Sphingomonadales</taxon>
        <taxon>Sphingomonadaceae</taxon>
        <taxon>Sphingopyxis</taxon>
    </lineage>
</organism>
<keyword evidence="1 3" id="KW-0808">Transferase</keyword>
<dbReference type="GO" id="GO:0033608">
    <property type="term" value="F:formyl-CoA transferase activity"/>
    <property type="evidence" value="ECO:0007669"/>
    <property type="project" value="UniProtKB-EC"/>
</dbReference>
<keyword evidence="4" id="KW-1185">Reference proteome</keyword>
<dbReference type="Proteomes" id="UP000058599">
    <property type="component" value="Chromosome"/>
</dbReference>
<dbReference type="KEGG" id="sgi:SGRAN_2793"/>
<dbReference type="InterPro" id="IPR023606">
    <property type="entry name" value="CoA-Trfase_III_dom_1_sf"/>
</dbReference>
<dbReference type="SUPFAM" id="SSF89796">
    <property type="entry name" value="CoA-transferase family III (CaiB/BaiF)"/>
    <property type="match status" value="1"/>
</dbReference>
<dbReference type="RefSeq" id="WP_067184623.1">
    <property type="nucleotide sequence ID" value="NZ_CP012199.1"/>
</dbReference>
<dbReference type="EC" id="2.8.3.16" evidence="3"/>
<accession>A0AA86L4Q8</accession>
<dbReference type="Gene3D" id="3.30.1540.10">
    <property type="entry name" value="formyl-coa transferase, domain 3"/>
    <property type="match status" value="1"/>
</dbReference>
<proteinExistence type="predicted"/>
<dbReference type="Gene3D" id="3.40.50.10540">
    <property type="entry name" value="Crotonobetainyl-coa:carnitine coa-transferase, domain 1"/>
    <property type="match status" value="1"/>
</dbReference>
<evidence type="ECO:0000313" key="4">
    <source>
        <dbReference type="Proteomes" id="UP000058599"/>
    </source>
</evidence>
<gene>
    <name evidence="3" type="primary">thnH</name>
    <name evidence="3" type="ORF">SGRAN_2793</name>
</gene>
<dbReference type="Pfam" id="PF02515">
    <property type="entry name" value="CoA_transf_3"/>
    <property type="match status" value="1"/>
</dbReference>
<dbReference type="InterPro" id="IPR003673">
    <property type="entry name" value="CoA-Trfase_fam_III"/>
</dbReference>
<evidence type="ECO:0000256" key="2">
    <source>
        <dbReference type="SAM" id="MobiDB-lite"/>
    </source>
</evidence>
<protein>
    <submittedName>
        <fullName evidence="3">CoA-transferase-like protein</fullName>
        <ecNumber evidence="3">2.8.3.16</ecNumber>
    </submittedName>
</protein>